<proteinExistence type="predicted"/>
<protein>
    <submittedName>
        <fullName evidence="2">Alpha/beta fold hydrolase</fullName>
    </submittedName>
</protein>
<dbReference type="RefSeq" id="WP_213671410.1">
    <property type="nucleotide sequence ID" value="NZ_JAHCDA010000003.1"/>
</dbReference>
<accession>A0ABS5QH65</accession>
<sequence length="281" mass="30411">MTAEIDDIEARAQLSRTPCGDGDIVWRSWGSAPGTLVLMHGGSGSWRHWLRNIDALSAQYRVLAADIPGLGESAMPPDAKDIYDVARPLAAGLASLLGPDRRYHLTGFSFGANVGGHLAALEGDHVRTVTVVGAASLGLPRPPLELLKVRDKQGAERRAANAENLARLMIRDRSKIDDTALDIQEFNTQHARFRSRGFASGASLKEALEKATAPINGIWGEMDTVAWPDVQSRLDVLRAIDPTLLSYVVQGAGHWVSYEAAEEFNAALLRILAEREASTGR</sequence>
<dbReference type="PANTHER" id="PTHR43798">
    <property type="entry name" value="MONOACYLGLYCEROL LIPASE"/>
    <property type="match status" value="1"/>
</dbReference>
<comment type="caution">
    <text evidence="2">The sequence shown here is derived from an EMBL/GenBank/DDBJ whole genome shotgun (WGS) entry which is preliminary data.</text>
</comment>
<keyword evidence="3" id="KW-1185">Reference proteome</keyword>
<dbReference type="SUPFAM" id="SSF53474">
    <property type="entry name" value="alpha/beta-Hydrolases"/>
    <property type="match status" value="1"/>
</dbReference>
<gene>
    <name evidence="2" type="ORF">KHU32_17360</name>
</gene>
<dbReference type="GO" id="GO:0016787">
    <property type="term" value="F:hydrolase activity"/>
    <property type="evidence" value="ECO:0007669"/>
    <property type="project" value="UniProtKB-KW"/>
</dbReference>
<evidence type="ECO:0000313" key="2">
    <source>
        <dbReference type="EMBL" id="MBS7812723.1"/>
    </source>
</evidence>
<dbReference type="InterPro" id="IPR000073">
    <property type="entry name" value="AB_hydrolase_1"/>
</dbReference>
<evidence type="ECO:0000313" key="3">
    <source>
        <dbReference type="Proteomes" id="UP000766336"/>
    </source>
</evidence>
<reference evidence="2 3" key="1">
    <citation type="submission" date="2021-05" db="EMBL/GenBank/DDBJ databases">
        <title>Roseococcus sp. XZZS9, whole genome shotgun sequencing project.</title>
        <authorList>
            <person name="Zhao G."/>
            <person name="Shen L."/>
        </authorList>
    </citation>
    <scope>NUCLEOTIDE SEQUENCE [LARGE SCALE GENOMIC DNA]</scope>
    <source>
        <strain evidence="2 3">XZZS9</strain>
    </source>
</reference>
<feature type="domain" description="AB hydrolase-1" evidence="1">
    <location>
        <begin position="36"/>
        <end position="267"/>
    </location>
</feature>
<organism evidence="2 3">
    <name type="scientific">Roseococcus pinisoli</name>
    <dbReference type="NCBI Taxonomy" id="2835040"/>
    <lineage>
        <taxon>Bacteria</taxon>
        <taxon>Pseudomonadati</taxon>
        <taxon>Pseudomonadota</taxon>
        <taxon>Alphaproteobacteria</taxon>
        <taxon>Acetobacterales</taxon>
        <taxon>Roseomonadaceae</taxon>
        <taxon>Roseococcus</taxon>
    </lineage>
</organism>
<keyword evidence="2" id="KW-0378">Hydrolase</keyword>
<evidence type="ECO:0000259" key="1">
    <source>
        <dbReference type="Pfam" id="PF12697"/>
    </source>
</evidence>
<dbReference type="Pfam" id="PF12697">
    <property type="entry name" value="Abhydrolase_6"/>
    <property type="match status" value="1"/>
</dbReference>
<dbReference type="InterPro" id="IPR050266">
    <property type="entry name" value="AB_hydrolase_sf"/>
</dbReference>
<dbReference type="InterPro" id="IPR029058">
    <property type="entry name" value="AB_hydrolase_fold"/>
</dbReference>
<dbReference type="Gene3D" id="3.40.50.1820">
    <property type="entry name" value="alpha/beta hydrolase"/>
    <property type="match status" value="1"/>
</dbReference>
<dbReference type="Proteomes" id="UP000766336">
    <property type="component" value="Unassembled WGS sequence"/>
</dbReference>
<name>A0ABS5QH65_9PROT</name>
<dbReference type="EMBL" id="JAHCDA010000003">
    <property type="protein sequence ID" value="MBS7812723.1"/>
    <property type="molecule type" value="Genomic_DNA"/>
</dbReference>
<dbReference type="PANTHER" id="PTHR43798:SF33">
    <property type="entry name" value="HYDROLASE, PUTATIVE (AFU_ORTHOLOGUE AFUA_2G14860)-RELATED"/>
    <property type="match status" value="1"/>
</dbReference>